<feature type="region of interest" description="Disordered" evidence="1">
    <location>
        <begin position="180"/>
        <end position="204"/>
    </location>
</feature>
<dbReference type="Proteomes" id="UP001374535">
    <property type="component" value="Chromosome 9"/>
</dbReference>
<reference evidence="2 3" key="1">
    <citation type="journal article" date="2023" name="Life. Sci Alliance">
        <title>Evolutionary insights into 3D genome organization and epigenetic landscape of Vigna mungo.</title>
        <authorList>
            <person name="Junaid A."/>
            <person name="Singh B."/>
            <person name="Bhatia S."/>
        </authorList>
    </citation>
    <scope>NUCLEOTIDE SEQUENCE [LARGE SCALE GENOMIC DNA]</scope>
    <source>
        <strain evidence="2">Urdbean</strain>
    </source>
</reference>
<name>A0AAQ3MS01_VIGMU</name>
<feature type="compositionally biased region" description="Basic and acidic residues" evidence="1">
    <location>
        <begin position="180"/>
        <end position="198"/>
    </location>
</feature>
<dbReference type="EMBL" id="CP144692">
    <property type="protein sequence ID" value="WVY96302.1"/>
    <property type="molecule type" value="Genomic_DNA"/>
</dbReference>
<protein>
    <submittedName>
        <fullName evidence="2">Uncharacterized protein</fullName>
    </submittedName>
</protein>
<evidence type="ECO:0000313" key="2">
    <source>
        <dbReference type="EMBL" id="WVY96302.1"/>
    </source>
</evidence>
<evidence type="ECO:0000313" key="3">
    <source>
        <dbReference type="Proteomes" id="UP001374535"/>
    </source>
</evidence>
<keyword evidence="3" id="KW-1185">Reference proteome</keyword>
<evidence type="ECO:0000256" key="1">
    <source>
        <dbReference type="SAM" id="MobiDB-lite"/>
    </source>
</evidence>
<sequence>MSGSHMKYMSMLLAFDGDNDIVNLVGQTYILRDNIDDGVVHLQVYRGNKRTLKLGLAGVEHHPHSISFECIGDHANIRDIVQGFKHNFYPSLKGFKGFFKVHITAKGCKLLSGKPSIELSFVLDSCKQFRDRPRFTKGLISQSNKSSSARQHYTRGDKVPYTRFNIPSLTTVFVVSTDREDESRRRKDKRKHDEREKSVPLVGGVSGTGLQMGDNVLFHLNSEEKELIKGLSEVDVLAAIVELSLVSPNIDRSKIVQLEKDLEGSQADLATNLKANRCAQKEKDSATKVATLVEKKRFWWPRLADCNDMLTTSFYLNKLIIMP</sequence>
<organism evidence="2 3">
    <name type="scientific">Vigna mungo</name>
    <name type="common">Black gram</name>
    <name type="synonym">Phaseolus mungo</name>
    <dbReference type="NCBI Taxonomy" id="3915"/>
    <lineage>
        <taxon>Eukaryota</taxon>
        <taxon>Viridiplantae</taxon>
        <taxon>Streptophyta</taxon>
        <taxon>Embryophyta</taxon>
        <taxon>Tracheophyta</taxon>
        <taxon>Spermatophyta</taxon>
        <taxon>Magnoliopsida</taxon>
        <taxon>eudicotyledons</taxon>
        <taxon>Gunneridae</taxon>
        <taxon>Pentapetalae</taxon>
        <taxon>rosids</taxon>
        <taxon>fabids</taxon>
        <taxon>Fabales</taxon>
        <taxon>Fabaceae</taxon>
        <taxon>Papilionoideae</taxon>
        <taxon>50 kb inversion clade</taxon>
        <taxon>NPAAA clade</taxon>
        <taxon>indigoferoid/millettioid clade</taxon>
        <taxon>Phaseoleae</taxon>
        <taxon>Vigna</taxon>
    </lineage>
</organism>
<proteinExistence type="predicted"/>
<accession>A0AAQ3MS01</accession>
<gene>
    <name evidence="2" type="ORF">V8G54_028453</name>
</gene>
<dbReference type="AlphaFoldDB" id="A0AAQ3MS01"/>